<evidence type="ECO:0000313" key="1">
    <source>
        <dbReference type="EMBL" id="JAH11953.1"/>
    </source>
</evidence>
<reference evidence="1" key="1">
    <citation type="submission" date="2014-11" db="EMBL/GenBank/DDBJ databases">
        <authorList>
            <person name="Amaro Gonzalez C."/>
        </authorList>
    </citation>
    <scope>NUCLEOTIDE SEQUENCE</scope>
</reference>
<sequence>MQNLSHILASLVNQYINLISTFSQRLIFLLQVILHHFQFSLNPALKVLNINPSQTCNEKVVFRLAFQNMKIEQIENSPIILQENSALWCLARALNYFFHLNSIDITKLQEDM</sequence>
<organism evidence="1">
    <name type="scientific">Anguilla anguilla</name>
    <name type="common">European freshwater eel</name>
    <name type="synonym">Muraena anguilla</name>
    <dbReference type="NCBI Taxonomy" id="7936"/>
    <lineage>
        <taxon>Eukaryota</taxon>
        <taxon>Metazoa</taxon>
        <taxon>Chordata</taxon>
        <taxon>Craniata</taxon>
        <taxon>Vertebrata</taxon>
        <taxon>Euteleostomi</taxon>
        <taxon>Actinopterygii</taxon>
        <taxon>Neopterygii</taxon>
        <taxon>Teleostei</taxon>
        <taxon>Anguilliformes</taxon>
        <taxon>Anguillidae</taxon>
        <taxon>Anguilla</taxon>
    </lineage>
</organism>
<name>A0A0E9Q778_ANGAN</name>
<dbReference type="AlphaFoldDB" id="A0A0E9Q778"/>
<protein>
    <submittedName>
        <fullName evidence="1">Uncharacterized protein</fullName>
    </submittedName>
</protein>
<accession>A0A0E9Q778</accession>
<reference evidence="1" key="2">
    <citation type="journal article" date="2015" name="Fish Shellfish Immunol.">
        <title>Early steps in the European eel (Anguilla anguilla)-Vibrio vulnificus interaction in the gills: Role of the RtxA13 toxin.</title>
        <authorList>
            <person name="Callol A."/>
            <person name="Pajuelo D."/>
            <person name="Ebbesson L."/>
            <person name="Teles M."/>
            <person name="MacKenzie S."/>
            <person name="Amaro C."/>
        </authorList>
    </citation>
    <scope>NUCLEOTIDE SEQUENCE</scope>
</reference>
<proteinExistence type="predicted"/>
<dbReference type="EMBL" id="GBXM01096624">
    <property type="protein sequence ID" value="JAH11953.1"/>
    <property type="molecule type" value="Transcribed_RNA"/>
</dbReference>